<dbReference type="SUPFAM" id="SSF50978">
    <property type="entry name" value="WD40 repeat-like"/>
    <property type="match status" value="1"/>
</dbReference>
<dbReference type="Gene3D" id="2.130.10.10">
    <property type="entry name" value="YVTN repeat-like/Quinoprotein amine dehydrogenase"/>
    <property type="match status" value="1"/>
</dbReference>
<evidence type="ECO:0000313" key="2">
    <source>
        <dbReference type="Proteomes" id="UP000036403"/>
    </source>
</evidence>
<evidence type="ECO:0000313" key="1">
    <source>
        <dbReference type="EMBL" id="KMQ94672.1"/>
    </source>
</evidence>
<gene>
    <name evidence="1" type="ORF">RF55_5163</name>
</gene>
<protein>
    <submittedName>
        <fullName evidence="1">Wd repeat-containing protein 79</fullName>
    </submittedName>
</protein>
<dbReference type="InterPro" id="IPR015943">
    <property type="entry name" value="WD40/YVTN_repeat-like_dom_sf"/>
</dbReference>
<organism evidence="1 2">
    <name type="scientific">Lasius niger</name>
    <name type="common">Black garden ant</name>
    <dbReference type="NCBI Taxonomy" id="67767"/>
    <lineage>
        <taxon>Eukaryota</taxon>
        <taxon>Metazoa</taxon>
        <taxon>Ecdysozoa</taxon>
        <taxon>Arthropoda</taxon>
        <taxon>Hexapoda</taxon>
        <taxon>Insecta</taxon>
        <taxon>Pterygota</taxon>
        <taxon>Neoptera</taxon>
        <taxon>Endopterygota</taxon>
        <taxon>Hymenoptera</taxon>
        <taxon>Apocrita</taxon>
        <taxon>Aculeata</taxon>
        <taxon>Formicoidea</taxon>
        <taxon>Formicidae</taxon>
        <taxon>Formicinae</taxon>
        <taxon>Lasius</taxon>
        <taxon>Lasius</taxon>
    </lineage>
</organism>
<keyword evidence="2" id="KW-1185">Reference proteome</keyword>
<accession>A0A0J7KW06</accession>
<dbReference type="InterPro" id="IPR051150">
    <property type="entry name" value="SWT21/TCAB1_mRNA_Telomere"/>
</dbReference>
<dbReference type="EMBL" id="LBMM01002553">
    <property type="protein sequence ID" value="KMQ94672.1"/>
    <property type="molecule type" value="Genomic_DNA"/>
</dbReference>
<dbReference type="OrthoDB" id="239865at2759"/>
<dbReference type="InterPro" id="IPR036322">
    <property type="entry name" value="WD40_repeat_dom_sf"/>
</dbReference>
<dbReference type="Proteomes" id="UP000036403">
    <property type="component" value="Unassembled WGS sequence"/>
</dbReference>
<name>A0A0J7KW06_LASNI</name>
<proteinExistence type="predicted"/>
<dbReference type="PaxDb" id="67767-A0A0J7KW06"/>
<reference evidence="1 2" key="1">
    <citation type="submission" date="2015-04" db="EMBL/GenBank/DDBJ databases">
        <title>Lasius niger genome sequencing.</title>
        <authorList>
            <person name="Konorov E.A."/>
            <person name="Nikitin M.A."/>
            <person name="Kirill M.V."/>
            <person name="Chang P."/>
        </authorList>
    </citation>
    <scope>NUCLEOTIDE SEQUENCE [LARGE SCALE GENOMIC DNA]</scope>
    <source>
        <tissue evidence="1">Whole</tissue>
    </source>
</reference>
<dbReference type="PANTHER" id="PTHR13211:SF0">
    <property type="entry name" value="TELOMERASE CAJAL BODY PROTEIN 1"/>
    <property type="match status" value="1"/>
</dbReference>
<sequence length="372" mass="42771">MEMECDEIAVESRLSLITTQRETLNKNDEVRDDAESRKEDNQVTQDTTLFSERVTNPTISEQIENSAVVNITEPRNINTKDIELAESTCIQYNWSRAPRPLCVATKEYQPTDLYENFTKGCQWSPDGTCLLVPSEDFRIRIYELPRELYSGQFSSDFLQTDFKPALTVKEGGLIYDACWYPFMNSWEPITCCFLSTSRESPIHLWDAFTGELRATYQAYNQMDEIEASLSVQFVNSGREIWCGFKNAVRTFDTDRPGRQTSTIQFKHDFPNMIGLVSCIRENSIMPGLMAFGTYSKCIGGIDGNIIVWELPEISEITDYEYLNPKYKIKLSKDCINGTSLHRTLPIIATSSGQRQYDIKKHRDNSVRLWWAS</sequence>
<dbReference type="PANTHER" id="PTHR13211">
    <property type="entry name" value="TELOMERASE CAJAL BODY PROTEIN 1"/>
    <property type="match status" value="1"/>
</dbReference>
<dbReference type="AlphaFoldDB" id="A0A0J7KW06"/>
<comment type="caution">
    <text evidence="1">The sequence shown here is derived from an EMBL/GenBank/DDBJ whole genome shotgun (WGS) entry which is preliminary data.</text>
</comment>
<dbReference type="STRING" id="67767.A0A0J7KW06"/>